<evidence type="ECO:0000256" key="2">
    <source>
        <dbReference type="SAM" id="Phobius"/>
    </source>
</evidence>
<comment type="caution">
    <text evidence="3">The sequence shown here is derived from an EMBL/GenBank/DDBJ whole genome shotgun (WGS) entry which is preliminary data.</text>
</comment>
<keyword evidence="2" id="KW-0812">Transmembrane</keyword>
<feature type="compositionally biased region" description="Pro residues" evidence="1">
    <location>
        <begin position="239"/>
        <end position="248"/>
    </location>
</feature>
<proteinExistence type="predicted"/>
<organism evidence="3 4">
    <name type="scientific">Blastopirellula marina</name>
    <dbReference type="NCBI Taxonomy" id="124"/>
    <lineage>
        <taxon>Bacteria</taxon>
        <taxon>Pseudomonadati</taxon>
        <taxon>Planctomycetota</taxon>
        <taxon>Planctomycetia</taxon>
        <taxon>Pirellulales</taxon>
        <taxon>Pirellulaceae</taxon>
        <taxon>Blastopirellula</taxon>
    </lineage>
</organism>
<gene>
    <name evidence="3" type="ORF">C5Y83_06600</name>
</gene>
<reference evidence="3 4" key="1">
    <citation type="submission" date="2018-02" db="EMBL/GenBank/DDBJ databases">
        <title>Comparative genomes isolates from brazilian mangrove.</title>
        <authorList>
            <person name="Araujo J.E."/>
            <person name="Taketani R.G."/>
            <person name="Silva M.C.P."/>
            <person name="Loureco M.V."/>
            <person name="Andreote F.D."/>
        </authorList>
    </citation>
    <scope>NUCLEOTIDE SEQUENCE [LARGE SCALE GENOMIC DNA]</scope>
    <source>
        <strain evidence="3 4">Hex-1 MGV</strain>
    </source>
</reference>
<accession>A0A2S8FZW9</accession>
<feature type="compositionally biased region" description="Polar residues" evidence="1">
    <location>
        <begin position="205"/>
        <end position="214"/>
    </location>
</feature>
<feature type="compositionally biased region" description="Pro residues" evidence="1">
    <location>
        <begin position="112"/>
        <end position="126"/>
    </location>
</feature>
<evidence type="ECO:0000313" key="3">
    <source>
        <dbReference type="EMBL" id="PQO37610.1"/>
    </source>
</evidence>
<name>A0A2S8FZW9_9BACT</name>
<protein>
    <submittedName>
        <fullName evidence="3">Uncharacterized protein</fullName>
    </submittedName>
</protein>
<dbReference type="Proteomes" id="UP000238322">
    <property type="component" value="Unassembled WGS sequence"/>
</dbReference>
<dbReference type="AlphaFoldDB" id="A0A2S8FZW9"/>
<keyword evidence="2" id="KW-0472">Membrane</keyword>
<dbReference type="RefSeq" id="WP_105328859.1">
    <property type="nucleotide sequence ID" value="NZ_PUHY01000005.1"/>
</dbReference>
<sequence>MAVPISKDLLYTEILGIPRHECPPSHYRLLGLNNFERDPAIIQQAINSRVGLVQQAQRGAMGDEMIRHLREVGNLLLTPHLKESYDGILLQQTMNPSAAAPAAAADDYRLRPAPPAPPAPSPPPPAGNYAPPAVARTGPAMQAPTATARPRKKHPGLKRSRVYVPIWARVLITAMFVAAHGAIYWYAYDYMNRPSTTPTTTLEREAQANNTGVPNRSEKNEVVATTPKPTAPSLNTPSSPQPTTPPKTPNSSATSVASSTPLPPSSDPFGSIATPSGPSLADQIEKVVPTPSKPRPFSQLEPFVGLPELKPEFSTLEGATAIGSLVADVAAEMEIAIESAAVDLSGKRFDVTSNSTTGSGTRNWDVNVVTNGADQPEQSKPVGHLHTDESGTLKFHWNANTLPAEAEQLQNTMLVCAFESHQHAMALRVPETLPAIAMNLDGKSLISTVSLTAPPLEETLHVAVNFKQSIPVTMVAKPVDQTTPVGDNVILTLGDSDDVVQGEIRVVTKRNSNGELEVTVLPKYRQTDDGRLSELTDDKLVSQLNRLQRLLSDDARDLASAYASLPNHLANMKKLQATTPRNNDEYGAKSRALIQMQGFINKCQSTIRAKTRTMPGSYQAMHKIIEAARLGRKLDGDSLIQFRVFAKTPSGEIVIARGVTAAATEADSNAFAFLDKTPGVAGTWVRLKPELQVLELTSGGSISARTASGGIRSGSWSKSGDKVRISFSDMSGDFTFYNGVALGSDAGHEIYRKF</sequence>
<evidence type="ECO:0000256" key="1">
    <source>
        <dbReference type="SAM" id="MobiDB-lite"/>
    </source>
</evidence>
<evidence type="ECO:0000313" key="4">
    <source>
        <dbReference type="Proteomes" id="UP000238322"/>
    </source>
</evidence>
<feature type="region of interest" description="Disordered" evidence="1">
    <location>
        <begin position="101"/>
        <end position="157"/>
    </location>
</feature>
<dbReference type="OrthoDB" id="291302at2"/>
<feature type="region of interest" description="Disordered" evidence="1">
    <location>
        <begin position="205"/>
        <end position="279"/>
    </location>
</feature>
<feature type="transmembrane region" description="Helical" evidence="2">
    <location>
        <begin position="162"/>
        <end position="187"/>
    </location>
</feature>
<dbReference type="EMBL" id="PUHY01000005">
    <property type="protein sequence ID" value="PQO37610.1"/>
    <property type="molecule type" value="Genomic_DNA"/>
</dbReference>
<keyword evidence="2" id="KW-1133">Transmembrane helix</keyword>